<dbReference type="InterPro" id="IPR011333">
    <property type="entry name" value="SKP1/BTB/POZ_sf"/>
</dbReference>
<proteinExistence type="predicted"/>
<gene>
    <name evidence="3" type="ORF">LCER1_G007636</name>
</gene>
<feature type="domain" description="BTB" evidence="2">
    <location>
        <begin position="16"/>
        <end position="85"/>
    </location>
</feature>
<reference evidence="3 4" key="1">
    <citation type="submission" date="2018-05" db="EMBL/GenBank/DDBJ databases">
        <title>Whole genome sequencing for identification of molecular markers to develop diagnostic detection tools for the regulated plant pathogen Lachnellula willkommii.</title>
        <authorList>
            <person name="Giroux E."/>
            <person name="Bilodeau G."/>
        </authorList>
    </citation>
    <scope>NUCLEOTIDE SEQUENCE [LARGE SCALE GENOMIC DNA]</scope>
    <source>
        <strain evidence="3 4">CBS 625.97</strain>
    </source>
</reference>
<feature type="compositionally biased region" description="Basic residues" evidence="1">
    <location>
        <begin position="150"/>
        <end position="159"/>
    </location>
</feature>
<dbReference type="OrthoDB" id="9997739at2759"/>
<dbReference type="SUPFAM" id="SSF54695">
    <property type="entry name" value="POZ domain"/>
    <property type="match status" value="1"/>
</dbReference>
<accession>A0A7D8YZF5</accession>
<dbReference type="PROSITE" id="PS50097">
    <property type="entry name" value="BTB"/>
    <property type="match status" value="1"/>
</dbReference>
<protein>
    <recommendedName>
        <fullName evidence="2">BTB domain-containing protein</fullName>
    </recommendedName>
</protein>
<evidence type="ECO:0000313" key="4">
    <source>
        <dbReference type="Proteomes" id="UP000481288"/>
    </source>
</evidence>
<keyword evidence="4" id="KW-1185">Reference proteome</keyword>
<organism evidence="3 4">
    <name type="scientific">Lachnellula cervina</name>
    <dbReference type="NCBI Taxonomy" id="1316786"/>
    <lineage>
        <taxon>Eukaryota</taxon>
        <taxon>Fungi</taxon>
        <taxon>Dikarya</taxon>
        <taxon>Ascomycota</taxon>
        <taxon>Pezizomycotina</taxon>
        <taxon>Leotiomycetes</taxon>
        <taxon>Helotiales</taxon>
        <taxon>Lachnaceae</taxon>
        <taxon>Lachnellula</taxon>
    </lineage>
</organism>
<dbReference type="AlphaFoldDB" id="A0A7D8YZF5"/>
<dbReference type="EMBL" id="QGMG01000825">
    <property type="protein sequence ID" value="TVY51417.1"/>
    <property type="molecule type" value="Genomic_DNA"/>
</dbReference>
<sequence length="312" mass="34988">MAALDLGSWASVFRSKPFVFVVGENRAAFPVHAAVIAKQSKALDVLINGPMGEASKGEAIFEDIEEDTFIRFCQFAYTGDYATPDFTHIPSIELPDTSTPEILPHDASAPDRDSRFIEPEWEPTPEPEPEALEAQPADDFGWGSTVKEPKKPKKPKKPSKSSLLRQSLHNQLYDTETIRTILEARCEVRQNSDLTENYTAVFLGHAQLYVFADKWGIESLKTLALFKLHRTLTTFTLYSARRPDIVELLRYTFSNDHTPDLVDGVDDLRSLVMLYTACEVESLIHCPEFLSLIGEGGQLAQNLVQILMKRIG</sequence>
<evidence type="ECO:0000259" key="2">
    <source>
        <dbReference type="PROSITE" id="PS50097"/>
    </source>
</evidence>
<feature type="compositionally biased region" description="Basic and acidic residues" evidence="1">
    <location>
        <begin position="108"/>
        <end position="118"/>
    </location>
</feature>
<evidence type="ECO:0000256" key="1">
    <source>
        <dbReference type="SAM" id="MobiDB-lite"/>
    </source>
</evidence>
<comment type="caution">
    <text evidence="3">The sequence shown here is derived from an EMBL/GenBank/DDBJ whole genome shotgun (WGS) entry which is preliminary data.</text>
</comment>
<evidence type="ECO:0000313" key="3">
    <source>
        <dbReference type="EMBL" id="TVY51417.1"/>
    </source>
</evidence>
<dbReference type="Pfam" id="PF00651">
    <property type="entry name" value="BTB"/>
    <property type="match status" value="1"/>
</dbReference>
<dbReference type="PANTHER" id="PTHR47843">
    <property type="entry name" value="BTB DOMAIN-CONTAINING PROTEIN-RELATED"/>
    <property type="match status" value="1"/>
</dbReference>
<name>A0A7D8YZF5_9HELO</name>
<dbReference type="InterPro" id="IPR000210">
    <property type="entry name" value="BTB/POZ_dom"/>
</dbReference>
<feature type="region of interest" description="Disordered" evidence="1">
    <location>
        <begin position="92"/>
        <end position="165"/>
    </location>
</feature>
<feature type="compositionally biased region" description="Acidic residues" evidence="1">
    <location>
        <begin position="119"/>
        <end position="131"/>
    </location>
</feature>
<dbReference type="Proteomes" id="UP000481288">
    <property type="component" value="Unassembled WGS sequence"/>
</dbReference>
<dbReference type="Gene3D" id="3.30.710.10">
    <property type="entry name" value="Potassium Channel Kv1.1, Chain A"/>
    <property type="match status" value="1"/>
</dbReference>